<dbReference type="CDD" id="cd11477">
    <property type="entry name" value="SLC5sbd_u1"/>
    <property type="match status" value="1"/>
</dbReference>
<gene>
    <name evidence="15" type="ORF">SAMN05443144_11618</name>
</gene>
<dbReference type="PANTHER" id="PTHR42985:SF40">
    <property type="entry name" value="LD47995P-RELATED"/>
    <property type="match status" value="1"/>
</dbReference>
<evidence type="ECO:0000256" key="3">
    <source>
        <dbReference type="ARBA" id="ARBA00022448"/>
    </source>
</evidence>
<protein>
    <submittedName>
        <fullName evidence="15">Transporter, SSS family</fullName>
    </submittedName>
</protein>
<keyword evidence="3" id="KW-0813">Transport</keyword>
<evidence type="ECO:0000256" key="2">
    <source>
        <dbReference type="ARBA" id="ARBA00006434"/>
    </source>
</evidence>
<feature type="transmembrane region" description="Helical" evidence="14">
    <location>
        <begin position="181"/>
        <end position="201"/>
    </location>
</feature>
<evidence type="ECO:0000256" key="9">
    <source>
        <dbReference type="ARBA" id="ARBA00023136"/>
    </source>
</evidence>
<comment type="subcellular location">
    <subcellularLocation>
        <location evidence="1">Cell membrane</location>
        <topology evidence="1">Multi-pass membrane protein</topology>
    </subcellularLocation>
</comment>
<evidence type="ECO:0000313" key="16">
    <source>
        <dbReference type="Proteomes" id="UP000184041"/>
    </source>
</evidence>
<dbReference type="Gene3D" id="1.20.1730.10">
    <property type="entry name" value="Sodium/glucose cotransporter"/>
    <property type="match status" value="1"/>
</dbReference>
<feature type="transmembrane region" description="Helical" evidence="14">
    <location>
        <begin position="355"/>
        <end position="378"/>
    </location>
</feature>
<proteinExistence type="inferred from homology"/>
<comment type="similarity">
    <text evidence="2 13">Belongs to the sodium:solute symporter (SSF) (TC 2.A.21) family.</text>
</comment>
<feature type="transmembrane region" description="Helical" evidence="14">
    <location>
        <begin position="6"/>
        <end position="23"/>
    </location>
</feature>
<evidence type="ECO:0000256" key="8">
    <source>
        <dbReference type="ARBA" id="ARBA00023065"/>
    </source>
</evidence>
<feature type="transmembrane region" description="Helical" evidence="14">
    <location>
        <begin position="307"/>
        <end position="334"/>
    </location>
</feature>
<dbReference type="InterPro" id="IPR001734">
    <property type="entry name" value="Na/solute_symporter"/>
</dbReference>
<dbReference type="InterPro" id="IPR051163">
    <property type="entry name" value="Sodium:Solute_Symporter_SSF"/>
</dbReference>
<evidence type="ECO:0000256" key="14">
    <source>
        <dbReference type="SAM" id="Phobius"/>
    </source>
</evidence>
<keyword evidence="10" id="KW-0325">Glycoprotein</keyword>
<dbReference type="GO" id="GO:0015075">
    <property type="term" value="F:monoatomic ion transmembrane transporter activity"/>
    <property type="evidence" value="ECO:0007669"/>
    <property type="project" value="UniProtKB-ARBA"/>
</dbReference>
<evidence type="ECO:0000256" key="12">
    <source>
        <dbReference type="ARBA" id="ARBA00036099"/>
    </source>
</evidence>
<feature type="transmembrane region" description="Helical" evidence="14">
    <location>
        <begin position="118"/>
        <end position="142"/>
    </location>
</feature>
<reference evidence="15 16" key="1">
    <citation type="submission" date="2016-11" db="EMBL/GenBank/DDBJ databases">
        <authorList>
            <person name="Jaros S."/>
            <person name="Januszkiewicz K."/>
            <person name="Wedrychowicz H."/>
        </authorList>
    </citation>
    <scope>NUCLEOTIDE SEQUENCE [LARGE SCALE GENOMIC DNA]</scope>
    <source>
        <strain evidence="15 16">DSM 21986</strain>
    </source>
</reference>
<organism evidence="15 16">
    <name type="scientific">Fodinibius roseus</name>
    <dbReference type="NCBI Taxonomy" id="1194090"/>
    <lineage>
        <taxon>Bacteria</taxon>
        <taxon>Pseudomonadati</taxon>
        <taxon>Balneolota</taxon>
        <taxon>Balneolia</taxon>
        <taxon>Balneolales</taxon>
        <taxon>Balneolaceae</taxon>
        <taxon>Fodinibius</taxon>
    </lineage>
</organism>
<keyword evidence="6 14" id="KW-1133">Transmembrane helix</keyword>
<feature type="transmembrane region" description="Helical" evidence="14">
    <location>
        <begin position="414"/>
        <end position="435"/>
    </location>
</feature>
<evidence type="ECO:0000256" key="13">
    <source>
        <dbReference type="RuleBase" id="RU362091"/>
    </source>
</evidence>
<keyword evidence="8" id="KW-0406">Ion transport</keyword>
<comment type="catalytic activity">
    <reaction evidence="12">
        <text>iodide(out) + 2 Na(+)(out) = iodide(in) + 2 Na(+)(in)</text>
        <dbReference type="Rhea" id="RHEA:71207"/>
        <dbReference type="ChEBI" id="CHEBI:16382"/>
        <dbReference type="ChEBI" id="CHEBI:29101"/>
    </reaction>
</comment>
<keyword evidence="9 14" id="KW-0472">Membrane</keyword>
<dbReference type="AlphaFoldDB" id="A0A1M5FY03"/>
<keyword evidence="5 14" id="KW-0812">Transmembrane</keyword>
<dbReference type="GO" id="GO:0098660">
    <property type="term" value="P:inorganic ion transmembrane transport"/>
    <property type="evidence" value="ECO:0007669"/>
    <property type="project" value="UniProtKB-ARBA"/>
</dbReference>
<sequence length="567" mass="61993">MHSIDYFVVCFFTVAVVIAGLSFGRGNSDMESFFAAGGAVPWPISGLSLFMSFFSAGTFVVWGSIAYEYGWVAVTIQWTMCIAGLIIGILIAPKWREANVLTAAEFINKRLGISVQQFYTYLFLVLSLFTTGAFLYPVAVIVNVATGFGISETTIVLGLLIILYTTVGGLWAVVVTDVLQFVILTVAVLIVVPLSLESAGGISGFMTNAPDDFFNLLNGEYTFGFMVAFALYNLIYIGGNWAYVQRFTMVKDKKSAQKVGYLFSALYIITPVIWMLPPMLYRITEPGLAGLENEGAYLMMVKEVLPVGMLGLMLGGIVFATASSVNTTLNLAAAVVTNDIYRNLQPSSSNKQLMFIGRIATIIFGVGTIGVALLVPVAGGIVEVVLSIGAITGAPLFAPPIWALFSKRQSGKSIILITLLSLGINLFFKFVTPVLWDFSLDRAMEMIFGVGGTLLMLSCYEIWAIYKERISPQYIAYIRQIRKEKDVNEKLKASVDTSSEQNRYGLQVISISLAFTGGLIVLLSLLADNANVLVGSMGALILVIAYIIWKLNRRRYEKVPEYHDTKI</sequence>
<feature type="transmembrane region" description="Helical" evidence="14">
    <location>
        <begin position="259"/>
        <end position="276"/>
    </location>
</feature>
<evidence type="ECO:0000256" key="10">
    <source>
        <dbReference type="ARBA" id="ARBA00023180"/>
    </source>
</evidence>
<dbReference type="STRING" id="1194090.SAMN05443144_11618"/>
<feature type="transmembrane region" description="Helical" evidence="14">
    <location>
        <begin position="44"/>
        <end position="65"/>
    </location>
</feature>
<evidence type="ECO:0000256" key="6">
    <source>
        <dbReference type="ARBA" id="ARBA00022989"/>
    </source>
</evidence>
<feature type="transmembrane region" description="Helical" evidence="14">
    <location>
        <begin position="71"/>
        <end position="92"/>
    </location>
</feature>
<dbReference type="InterPro" id="IPR018212">
    <property type="entry name" value="Na/solute_symporter_CS"/>
</dbReference>
<keyword evidence="4" id="KW-1003">Cell membrane</keyword>
<keyword evidence="11" id="KW-0739">Sodium transport</keyword>
<dbReference type="PROSITE" id="PS50283">
    <property type="entry name" value="NA_SOLUT_SYMP_3"/>
    <property type="match status" value="1"/>
</dbReference>
<dbReference type="PANTHER" id="PTHR42985">
    <property type="entry name" value="SODIUM-COUPLED MONOCARBOXYLATE TRANSPORTER"/>
    <property type="match status" value="1"/>
</dbReference>
<evidence type="ECO:0000313" key="15">
    <source>
        <dbReference type="EMBL" id="SHF96440.1"/>
    </source>
</evidence>
<dbReference type="Pfam" id="PF00474">
    <property type="entry name" value="SSF"/>
    <property type="match status" value="1"/>
</dbReference>
<dbReference type="OrthoDB" id="9761931at2"/>
<dbReference type="EMBL" id="FQUS01000016">
    <property type="protein sequence ID" value="SHF96440.1"/>
    <property type="molecule type" value="Genomic_DNA"/>
</dbReference>
<name>A0A1M5FY03_9BACT</name>
<dbReference type="GO" id="GO:0015293">
    <property type="term" value="F:symporter activity"/>
    <property type="evidence" value="ECO:0007669"/>
    <property type="project" value="TreeGrafter"/>
</dbReference>
<evidence type="ECO:0000256" key="1">
    <source>
        <dbReference type="ARBA" id="ARBA00004651"/>
    </source>
</evidence>
<keyword evidence="7" id="KW-0915">Sodium</keyword>
<feature type="transmembrane region" description="Helical" evidence="14">
    <location>
        <begin position="532"/>
        <end position="549"/>
    </location>
</feature>
<dbReference type="RefSeq" id="WP_073065833.1">
    <property type="nucleotide sequence ID" value="NZ_FQUS01000016.1"/>
</dbReference>
<feature type="transmembrane region" description="Helical" evidence="14">
    <location>
        <begin position="221"/>
        <end position="238"/>
    </location>
</feature>
<evidence type="ECO:0000256" key="7">
    <source>
        <dbReference type="ARBA" id="ARBA00023053"/>
    </source>
</evidence>
<dbReference type="GO" id="GO:0005886">
    <property type="term" value="C:plasma membrane"/>
    <property type="evidence" value="ECO:0007669"/>
    <property type="project" value="UniProtKB-SubCell"/>
</dbReference>
<dbReference type="InterPro" id="IPR038377">
    <property type="entry name" value="Na/Glc_symporter_sf"/>
</dbReference>
<dbReference type="GO" id="GO:0006814">
    <property type="term" value="P:sodium ion transport"/>
    <property type="evidence" value="ECO:0007669"/>
    <property type="project" value="UniProtKB-KW"/>
</dbReference>
<feature type="transmembrane region" description="Helical" evidence="14">
    <location>
        <begin position="504"/>
        <end position="526"/>
    </location>
</feature>
<keyword evidence="16" id="KW-1185">Reference proteome</keyword>
<dbReference type="PROSITE" id="PS00456">
    <property type="entry name" value="NA_SOLUT_SYMP_1"/>
    <property type="match status" value="1"/>
</dbReference>
<evidence type="ECO:0000256" key="11">
    <source>
        <dbReference type="ARBA" id="ARBA00023201"/>
    </source>
</evidence>
<evidence type="ECO:0000256" key="4">
    <source>
        <dbReference type="ARBA" id="ARBA00022475"/>
    </source>
</evidence>
<feature type="transmembrane region" description="Helical" evidence="14">
    <location>
        <begin position="154"/>
        <end position="174"/>
    </location>
</feature>
<feature type="transmembrane region" description="Helical" evidence="14">
    <location>
        <begin position="384"/>
        <end position="405"/>
    </location>
</feature>
<evidence type="ECO:0000256" key="5">
    <source>
        <dbReference type="ARBA" id="ARBA00022692"/>
    </source>
</evidence>
<accession>A0A1M5FY03</accession>
<feature type="transmembrane region" description="Helical" evidence="14">
    <location>
        <begin position="447"/>
        <end position="466"/>
    </location>
</feature>
<dbReference type="Proteomes" id="UP000184041">
    <property type="component" value="Unassembled WGS sequence"/>
</dbReference>